<comment type="similarity">
    <text evidence="1">Belongs to the prokaryotic molybdopterin-containing oxidoreductase family.</text>
</comment>
<dbReference type="SUPFAM" id="SSF53706">
    <property type="entry name" value="Formate dehydrogenase/DMSO reductase, domains 1-3"/>
    <property type="match status" value="1"/>
</dbReference>
<dbReference type="FunFam" id="3.40.228.10:FF:000002">
    <property type="entry name" value="Formate dehydrogenase subunit alpha"/>
    <property type="match status" value="1"/>
</dbReference>
<dbReference type="InterPro" id="IPR006963">
    <property type="entry name" value="Mopterin_OxRdtase_4Fe-4S_dom"/>
</dbReference>
<dbReference type="CDD" id="cd02753">
    <property type="entry name" value="MopB_Formate-Dh-H"/>
    <property type="match status" value="1"/>
</dbReference>
<dbReference type="AlphaFoldDB" id="A0A1M4MKF5"/>
<sequence length="703" mass="78010">MAKPTLNATIGRIHMADINGKLRYVPTTCPYCGVGCGLNLVVNDGKLVGVEPYKRTPINEGKLCPKGMTCWEFVQSPDRLTKPLIKKNGKFEEASWDEAYDLIASKFKETYEKFGPKSLGFQVSCRTPNEECYIIQKLARVAFKTNNIDNCARICHGPSVAGLSLSFGSGAATNPFEDLANTDLIFMIGANSVEAHPLAGRRILQAKKAGKTLIVCDPRYTPTARLADHYVRYNPSTNIALINSIMYWIIKENLHDKEFIEKRTKGYEDMRKVVEKYADVESITGVPTERVKEIARMYASANNAVIIYCLGITELSTGTDNVRSLGNLAMLTGNIGRPGVGVNPLRGQNNVQGACDMGAYPNVFSGYQKCEDPVARKRMEELWGVTGLPSDYGVTLTEQINQCGDPIKAMYIFALNPVVSYPNANHVMKSLEKLDFLVVQDLFMTETAQYADVILPGASFAEKDGTFTSAERRVNRIRKAVDTPGDAKEDWQIFVDLAHKLGLNGFDFNSPEDIWDDMRRVTPSMAGISYARMEKPESVHWPCPTEEHPGTPILHREKFSAADGLGTFFGLEYRPPAEVADAEYPFTLMTGRLIFHYHTRTQTGRAKILHQEVPEAYVQINEEDAARLKIQNGEMIRLRSRRGEAEALARVTDEVAPGVLMMAMHFGGKGSVNLLTNNVLDPLSKMPELKHSAVAVEKITGVQ</sequence>
<dbReference type="SUPFAM" id="SSF50692">
    <property type="entry name" value="ADC-like"/>
    <property type="match status" value="1"/>
</dbReference>
<dbReference type="InterPro" id="IPR006655">
    <property type="entry name" value="Mopterin_OxRdtase_prok_CS"/>
</dbReference>
<gene>
    <name evidence="8" type="primary">fdhF_2</name>
    <name evidence="8" type="ORF">L21_1218</name>
</gene>
<evidence type="ECO:0000313" key="9">
    <source>
        <dbReference type="Proteomes" id="UP000184671"/>
    </source>
</evidence>
<dbReference type="InterPro" id="IPR006478">
    <property type="entry name" value="Formate_DH_asu"/>
</dbReference>
<evidence type="ECO:0000256" key="6">
    <source>
        <dbReference type="ARBA" id="ARBA00023014"/>
    </source>
</evidence>
<feature type="domain" description="4Fe-4S Mo/W bis-MGD-type" evidence="7">
    <location>
        <begin position="22"/>
        <end position="78"/>
    </location>
</feature>
<dbReference type="Gene3D" id="2.20.25.90">
    <property type="entry name" value="ADC-like domains"/>
    <property type="match status" value="1"/>
</dbReference>
<dbReference type="InterPro" id="IPR041924">
    <property type="entry name" value="Formate_Dh-H_N"/>
</dbReference>
<dbReference type="PROSITE" id="PS51669">
    <property type="entry name" value="4FE4S_MOW_BIS_MGD"/>
    <property type="match status" value="1"/>
</dbReference>
<keyword evidence="2" id="KW-0004">4Fe-4S</keyword>
<dbReference type="GO" id="GO:0043546">
    <property type="term" value="F:molybdopterin cofactor binding"/>
    <property type="evidence" value="ECO:0007669"/>
    <property type="project" value="InterPro"/>
</dbReference>
<dbReference type="Gene3D" id="3.40.228.10">
    <property type="entry name" value="Dimethylsulfoxide Reductase, domain 2"/>
    <property type="match status" value="1"/>
</dbReference>
<evidence type="ECO:0000256" key="3">
    <source>
        <dbReference type="ARBA" id="ARBA00022723"/>
    </source>
</evidence>
<dbReference type="InterPro" id="IPR006657">
    <property type="entry name" value="MoPterin_dinucl-bd_dom"/>
</dbReference>
<keyword evidence="4 8" id="KW-0560">Oxidoreductase</keyword>
<reference evidence="8 9" key="1">
    <citation type="submission" date="2016-08" db="EMBL/GenBank/DDBJ databases">
        <authorList>
            <person name="Seilhamer J.J."/>
        </authorList>
    </citation>
    <scope>NUCLEOTIDE SEQUENCE [LARGE SCALE GENOMIC DNA]</scope>
    <source>
        <strain evidence="8">L21-II-0</strain>
    </source>
</reference>
<dbReference type="Pfam" id="PF04879">
    <property type="entry name" value="Molybdop_Fe4S4"/>
    <property type="match status" value="1"/>
</dbReference>
<evidence type="ECO:0000256" key="1">
    <source>
        <dbReference type="ARBA" id="ARBA00010312"/>
    </source>
</evidence>
<dbReference type="STRING" id="118126.L21_1218"/>
<dbReference type="PROSITE" id="PS00490">
    <property type="entry name" value="MOLYBDOPTERIN_PROK_2"/>
    <property type="match status" value="1"/>
</dbReference>
<dbReference type="GO" id="GO:0008863">
    <property type="term" value="F:formate dehydrogenase (NAD+) activity"/>
    <property type="evidence" value="ECO:0007669"/>
    <property type="project" value="InterPro"/>
</dbReference>
<dbReference type="Pfam" id="PF01568">
    <property type="entry name" value="Molydop_binding"/>
    <property type="match status" value="1"/>
</dbReference>
<protein>
    <submittedName>
        <fullName evidence="8">Formate dehydrogenase H</fullName>
        <ecNumber evidence="8">1.1.99.33</ecNumber>
    </submittedName>
</protein>
<accession>A0A1M4MKF5</accession>
<evidence type="ECO:0000256" key="5">
    <source>
        <dbReference type="ARBA" id="ARBA00023004"/>
    </source>
</evidence>
<keyword evidence="3" id="KW-0479">Metal-binding</keyword>
<dbReference type="Proteomes" id="UP000184671">
    <property type="component" value="Unassembled WGS sequence"/>
</dbReference>
<dbReference type="InterPro" id="IPR027467">
    <property type="entry name" value="MopterinOxRdtase_cofactor_BS"/>
</dbReference>
<dbReference type="GO" id="GO:0015942">
    <property type="term" value="P:formate metabolic process"/>
    <property type="evidence" value="ECO:0007669"/>
    <property type="project" value="InterPro"/>
</dbReference>
<dbReference type="PANTHER" id="PTHR43105:SF14">
    <property type="entry name" value="FORMATE DEHYDROGENASE H"/>
    <property type="match status" value="1"/>
</dbReference>
<dbReference type="EMBL" id="FMID01000028">
    <property type="protein sequence ID" value="SCL75322.1"/>
    <property type="molecule type" value="Genomic_DNA"/>
</dbReference>
<dbReference type="PROSITE" id="PS00551">
    <property type="entry name" value="MOLYBDOPTERIN_PROK_1"/>
    <property type="match status" value="1"/>
</dbReference>
<dbReference type="InterPro" id="IPR009010">
    <property type="entry name" value="Asp_de-COase-like_dom_sf"/>
</dbReference>
<dbReference type="GO" id="GO:0016020">
    <property type="term" value="C:membrane"/>
    <property type="evidence" value="ECO:0007669"/>
    <property type="project" value="TreeGrafter"/>
</dbReference>
<dbReference type="GO" id="GO:0051539">
    <property type="term" value="F:4 iron, 4 sulfur cluster binding"/>
    <property type="evidence" value="ECO:0007669"/>
    <property type="project" value="UniProtKB-KW"/>
</dbReference>
<dbReference type="FunFam" id="2.20.25.90:FF:000006">
    <property type="entry name" value="Formate dehydrogenase alpha subunit"/>
    <property type="match status" value="1"/>
</dbReference>
<dbReference type="InterPro" id="IPR006656">
    <property type="entry name" value="Mopterin_OxRdtase"/>
</dbReference>
<evidence type="ECO:0000256" key="2">
    <source>
        <dbReference type="ARBA" id="ARBA00022485"/>
    </source>
</evidence>
<evidence type="ECO:0000256" key="4">
    <source>
        <dbReference type="ARBA" id="ARBA00023002"/>
    </source>
</evidence>
<dbReference type="InterPro" id="IPR050123">
    <property type="entry name" value="Prok_molybdopt-oxidoreductase"/>
</dbReference>
<dbReference type="GO" id="GO:0022904">
    <property type="term" value="P:respiratory electron transport chain"/>
    <property type="evidence" value="ECO:0007669"/>
    <property type="project" value="TreeGrafter"/>
</dbReference>
<dbReference type="Gene3D" id="3.40.50.740">
    <property type="match status" value="1"/>
</dbReference>
<proteinExistence type="inferred from homology"/>
<dbReference type="PANTHER" id="PTHR43105">
    <property type="entry name" value="RESPIRATORY NITRATE REDUCTASE"/>
    <property type="match status" value="1"/>
</dbReference>
<dbReference type="Pfam" id="PF00384">
    <property type="entry name" value="Molybdopterin"/>
    <property type="match status" value="1"/>
</dbReference>
<dbReference type="Gene3D" id="2.40.40.20">
    <property type="match status" value="1"/>
</dbReference>
<name>A0A1M4MKF5_9EURY</name>
<keyword evidence="6" id="KW-0411">Iron-sulfur</keyword>
<dbReference type="CDD" id="cd00508">
    <property type="entry name" value="MopB_CT_Fdh-Nap-like"/>
    <property type="match status" value="1"/>
</dbReference>
<organism evidence="8 9">
    <name type="scientific">Methanoculleus chikugoensis</name>
    <dbReference type="NCBI Taxonomy" id="118126"/>
    <lineage>
        <taxon>Archaea</taxon>
        <taxon>Methanobacteriati</taxon>
        <taxon>Methanobacteriota</taxon>
        <taxon>Stenosarchaea group</taxon>
        <taxon>Methanomicrobia</taxon>
        <taxon>Methanomicrobiales</taxon>
        <taxon>Methanomicrobiaceae</taxon>
        <taxon>Methanoculleus</taxon>
    </lineage>
</organism>
<keyword evidence="5" id="KW-0408">Iron</keyword>
<dbReference type="EC" id="1.1.99.33" evidence="8"/>
<evidence type="ECO:0000313" key="8">
    <source>
        <dbReference type="EMBL" id="SCL75322.1"/>
    </source>
</evidence>
<dbReference type="NCBIfam" id="TIGR01591">
    <property type="entry name" value="Fdh-alpha"/>
    <property type="match status" value="1"/>
</dbReference>
<dbReference type="GO" id="GO:0046872">
    <property type="term" value="F:metal ion binding"/>
    <property type="evidence" value="ECO:0007669"/>
    <property type="project" value="UniProtKB-KW"/>
</dbReference>
<dbReference type="SMART" id="SM00926">
    <property type="entry name" value="Molybdop_Fe4S4"/>
    <property type="match status" value="1"/>
</dbReference>
<dbReference type="GO" id="GO:0003954">
    <property type="term" value="F:NADH dehydrogenase activity"/>
    <property type="evidence" value="ECO:0007669"/>
    <property type="project" value="TreeGrafter"/>
</dbReference>
<evidence type="ECO:0000259" key="7">
    <source>
        <dbReference type="PROSITE" id="PS51669"/>
    </source>
</evidence>